<dbReference type="Proteomes" id="UP001055811">
    <property type="component" value="Linkage Group LG05"/>
</dbReference>
<reference evidence="2" key="1">
    <citation type="journal article" date="2022" name="Mol. Ecol. Resour.">
        <title>The genomes of chicory, endive, great burdock and yacon provide insights into Asteraceae palaeo-polyploidization history and plant inulin production.</title>
        <authorList>
            <person name="Fan W."/>
            <person name="Wang S."/>
            <person name="Wang H."/>
            <person name="Wang A."/>
            <person name="Jiang F."/>
            <person name="Liu H."/>
            <person name="Zhao H."/>
            <person name="Xu D."/>
            <person name="Zhang Y."/>
        </authorList>
    </citation>
    <scope>NUCLEOTIDE SEQUENCE [LARGE SCALE GENOMIC DNA]</scope>
    <source>
        <strain evidence="2">cv. Punajuju</strain>
    </source>
</reference>
<accession>A0ACB9D0T6</accession>
<gene>
    <name evidence="1" type="ORF">L2E82_30599</name>
</gene>
<keyword evidence="2" id="KW-1185">Reference proteome</keyword>
<evidence type="ECO:0000313" key="1">
    <source>
        <dbReference type="EMBL" id="KAI3740177.1"/>
    </source>
</evidence>
<proteinExistence type="predicted"/>
<protein>
    <submittedName>
        <fullName evidence="1">Uncharacterized protein</fullName>
    </submittedName>
</protein>
<name>A0ACB9D0T6_CICIN</name>
<sequence length="144" mass="15747">MPLLLTNPYPLPPRNLLHQPSMTGPPPSHQYPTTSAGLSIFNTSSPHHRLSVSSSSKKSRGNWTSYTFYSSKACLDKAVIAILQENSAHGAIPKEYIEGATRVSFADMSVHILNHLYEKLNDACLVQGGEVVTLSSQRLELAND</sequence>
<evidence type="ECO:0000313" key="2">
    <source>
        <dbReference type="Proteomes" id="UP001055811"/>
    </source>
</evidence>
<dbReference type="EMBL" id="CM042013">
    <property type="protein sequence ID" value="KAI3740177.1"/>
    <property type="molecule type" value="Genomic_DNA"/>
</dbReference>
<organism evidence="1 2">
    <name type="scientific">Cichorium intybus</name>
    <name type="common">Chicory</name>
    <dbReference type="NCBI Taxonomy" id="13427"/>
    <lineage>
        <taxon>Eukaryota</taxon>
        <taxon>Viridiplantae</taxon>
        <taxon>Streptophyta</taxon>
        <taxon>Embryophyta</taxon>
        <taxon>Tracheophyta</taxon>
        <taxon>Spermatophyta</taxon>
        <taxon>Magnoliopsida</taxon>
        <taxon>eudicotyledons</taxon>
        <taxon>Gunneridae</taxon>
        <taxon>Pentapetalae</taxon>
        <taxon>asterids</taxon>
        <taxon>campanulids</taxon>
        <taxon>Asterales</taxon>
        <taxon>Asteraceae</taxon>
        <taxon>Cichorioideae</taxon>
        <taxon>Cichorieae</taxon>
        <taxon>Cichoriinae</taxon>
        <taxon>Cichorium</taxon>
    </lineage>
</organism>
<reference evidence="1 2" key="2">
    <citation type="journal article" date="2022" name="Mol. Ecol. Resour.">
        <title>The genomes of chicory, endive, great burdock and yacon provide insights into Asteraceae paleo-polyploidization history and plant inulin production.</title>
        <authorList>
            <person name="Fan W."/>
            <person name="Wang S."/>
            <person name="Wang H."/>
            <person name="Wang A."/>
            <person name="Jiang F."/>
            <person name="Liu H."/>
            <person name="Zhao H."/>
            <person name="Xu D."/>
            <person name="Zhang Y."/>
        </authorList>
    </citation>
    <scope>NUCLEOTIDE SEQUENCE [LARGE SCALE GENOMIC DNA]</scope>
    <source>
        <strain evidence="2">cv. Punajuju</strain>
        <tissue evidence="1">Leaves</tissue>
    </source>
</reference>
<comment type="caution">
    <text evidence="1">The sequence shown here is derived from an EMBL/GenBank/DDBJ whole genome shotgun (WGS) entry which is preliminary data.</text>
</comment>